<evidence type="ECO:0000313" key="2">
    <source>
        <dbReference type="EMBL" id="MBF8194720.1"/>
    </source>
</evidence>
<feature type="region of interest" description="Disordered" evidence="1">
    <location>
        <begin position="1"/>
        <end position="50"/>
    </location>
</feature>
<reference evidence="2" key="1">
    <citation type="submission" date="2020-11" db="EMBL/GenBank/DDBJ databases">
        <title>Whole-genome analyses of Nonomuraea sp. K274.</title>
        <authorList>
            <person name="Veyisoglu A."/>
        </authorList>
    </citation>
    <scope>NUCLEOTIDE SEQUENCE</scope>
    <source>
        <strain evidence="2">K274</strain>
    </source>
</reference>
<proteinExistence type="predicted"/>
<dbReference type="AlphaFoldDB" id="A0A931F5H6"/>
<sequence length="50" mass="5384">MTTQTWTERRMPDPADRTADVAGANSGNRERAATDTNAPGGRLRAGRVRA</sequence>
<organism evidence="2 3">
    <name type="scientific">Nonomuraea cypriaca</name>
    <dbReference type="NCBI Taxonomy" id="1187855"/>
    <lineage>
        <taxon>Bacteria</taxon>
        <taxon>Bacillati</taxon>
        <taxon>Actinomycetota</taxon>
        <taxon>Actinomycetes</taxon>
        <taxon>Streptosporangiales</taxon>
        <taxon>Streptosporangiaceae</taxon>
        <taxon>Nonomuraea</taxon>
    </lineage>
</organism>
<name>A0A931F5H6_9ACTN</name>
<evidence type="ECO:0000256" key="1">
    <source>
        <dbReference type="SAM" id="MobiDB-lite"/>
    </source>
</evidence>
<dbReference type="Proteomes" id="UP000605361">
    <property type="component" value="Unassembled WGS sequence"/>
</dbReference>
<accession>A0A931F5H6</accession>
<gene>
    <name evidence="2" type="ORF">ITP53_55550</name>
</gene>
<dbReference type="RefSeq" id="WP_195903521.1">
    <property type="nucleotide sequence ID" value="NZ_JADOGI010000551.1"/>
</dbReference>
<keyword evidence="3" id="KW-1185">Reference proteome</keyword>
<evidence type="ECO:0000313" key="3">
    <source>
        <dbReference type="Proteomes" id="UP000605361"/>
    </source>
</evidence>
<protein>
    <submittedName>
        <fullName evidence="2">Uncharacterized protein</fullName>
    </submittedName>
</protein>
<dbReference type="EMBL" id="JADOGI010000551">
    <property type="protein sequence ID" value="MBF8194720.1"/>
    <property type="molecule type" value="Genomic_DNA"/>
</dbReference>
<feature type="compositionally biased region" description="Basic and acidic residues" evidence="1">
    <location>
        <begin position="7"/>
        <end position="19"/>
    </location>
</feature>
<comment type="caution">
    <text evidence="2">The sequence shown here is derived from an EMBL/GenBank/DDBJ whole genome shotgun (WGS) entry which is preliminary data.</text>
</comment>